<reference evidence="7 8" key="1">
    <citation type="submission" date="2020-08" db="EMBL/GenBank/DDBJ databases">
        <authorList>
            <person name="Koutsovoulos G."/>
            <person name="Danchin GJ E."/>
        </authorList>
    </citation>
    <scope>NUCLEOTIDE SEQUENCE [LARGE SCALE GENOMIC DNA]</scope>
</reference>
<name>A0A6V7WEI8_MELEN</name>
<proteinExistence type="predicted"/>
<keyword evidence="2 4" id="KW-0862">Zinc</keyword>
<organism evidence="7 8">
    <name type="scientific">Meloidogyne enterolobii</name>
    <name type="common">Root-knot nematode worm</name>
    <name type="synonym">Meloidogyne mayaguensis</name>
    <dbReference type="NCBI Taxonomy" id="390850"/>
    <lineage>
        <taxon>Eukaryota</taxon>
        <taxon>Metazoa</taxon>
        <taxon>Ecdysozoa</taxon>
        <taxon>Nematoda</taxon>
        <taxon>Chromadorea</taxon>
        <taxon>Rhabditida</taxon>
        <taxon>Tylenchina</taxon>
        <taxon>Tylenchomorpha</taxon>
        <taxon>Tylenchoidea</taxon>
        <taxon>Meloidogynidae</taxon>
        <taxon>Meloidogyninae</taxon>
        <taxon>Meloidogyne</taxon>
    </lineage>
</organism>
<dbReference type="OrthoDB" id="5785642at2759"/>
<evidence type="ECO:0000256" key="4">
    <source>
        <dbReference type="PROSITE-ProRule" id="PRU00125"/>
    </source>
</evidence>
<dbReference type="EMBL" id="CAJEWN010000007">
    <property type="protein sequence ID" value="CAD2128654.1"/>
    <property type="molecule type" value="Genomic_DNA"/>
</dbReference>
<gene>
    <name evidence="6" type="ORF">MENT_LOCUS2322</name>
    <name evidence="7" type="ORF">MENT_LOCUS37816</name>
</gene>
<dbReference type="GO" id="GO:0046872">
    <property type="term" value="F:metal ion binding"/>
    <property type="evidence" value="ECO:0007669"/>
    <property type="project" value="UniProtKB-KW"/>
</dbReference>
<keyword evidence="1 4" id="KW-0479">Metal-binding</keyword>
<dbReference type="Proteomes" id="UP000580250">
    <property type="component" value="Unassembled WGS sequence"/>
</dbReference>
<evidence type="ECO:0000256" key="3">
    <source>
        <dbReference type="ARBA" id="ARBA00023038"/>
    </source>
</evidence>
<evidence type="ECO:0000256" key="2">
    <source>
        <dbReference type="ARBA" id="ARBA00022833"/>
    </source>
</evidence>
<feature type="domain" description="LIM zinc-binding" evidence="5">
    <location>
        <begin position="9"/>
        <end position="77"/>
    </location>
</feature>
<protein>
    <recommendedName>
        <fullName evidence="5">LIM zinc-binding domain-containing protein</fullName>
    </recommendedName>
</protein>
<dbReference type="EMBL" id="CAJEWN010000543">
    <property type="protein sequence ID" value="CAD2185395.1"/>
    <property type="molecule type" value="Genomic_DNA"/>
</dbReference>
<comment type="caution">
    <text evidence="7">The sequence shown here is derived from an EMBL/GenBank/DDBJ whole genome shotgun (WGS) entry which is preliminary data.</text>
</comment>
<keyword evidence="3 4" id="KW-0440">LIM domain</keyword>
<evidence type="ECO:0000259" key="5">
    <source>
        <dbReference type="PROSITE" id="PS50023"/>
    </source>
</evidence>
<dbReference type="InterPro" id="IPR001781">
    <property type="entry name" value="Znf_LIM"/>
</dbReference>
<evidence type="ECO:0000313" key="6">
    <source>
        <dbReference type="EMBL" id="CAD2128654.1"/>
    </source>
</evidence>
<evidence type="ECO:0000313" key="7">
    <source>
        <dbReference type="EMBL" id="CAD2185395.1"/>
    </source>
</evidence>
<evidence type="ECO:0000256" key="1">
    <source>
        <dbReference type="ARBA" id="ARBA00022723"/>
    </source>
</evidence>
<accession>A0A6V7WEI8</accession>
<sequence length="94" mass="10824">MFPPPAKKTFCSICNNEVDTFDQKVALERHIVHKECFRCGICDVQLNQGSCSFDHILYRHYGPMWFCPAHKMLGSGEKFELLKAKYGEPKGLKQ</sequence>
<evidence type="ECO:0000313" key="8">
    <source>
        <dbReference type="Proteomes" id="UP000580250"/>
    </source>
</evidence>
<dbReference type="AlphaFoldDB" id="A0A6V7WEI8"/>
<dbReference type="Gene3D" id="2.10.110.10">
    <property type="entry name" value="Cysteine Rich Protein"/>
    <property type="match status" value="1"/>
</dbReference>
<dbReference type="PROSITE" id="PS50023">
    <property type="entry name" value="LIM_DOMAIN_2"/>
    <property type="match status" value="1"/>
</dbReference>